<dbReference type="InterPro" id="IPR013149">
    <property type="entry name" value="ADH-like_C"/>
</dbReference>
<dbReference type="SUPFAM" id="SSF50129">
    <property type="entry name" value="GroES-like"/>
    <property type="match status" value="1"/>
</dbReference>
<feature type="domain" description="Enoyl reductase (ER)" evidence="1">
    <location>
        <begin position="16"/>
        <end position="324"/>
    </location>
</feature>
<protein>
    <submittedName>
        <fullName evidence="2">Alcohol dehydrogenase, zinc-containing</fullName>
    </submittedName>
</protein>
<dbReference type="CDD" id="cd08288">
    <property type="entry name" value="MDR_yhdh"/>
    <property type="match status" value="1"/>
</dbReference>
<dbReference type="InterPro" id="IPR014188">
    <property type="entry name" value="Acrylyl-CoA_reductase_AcuI"/>
</dbReference>
<dbReference type="InterPro" id="IPR011032">
    <property type="entry name" value="GroES-like_sf"/>
</dbReference>
<dbReference type="InterPro" id="IPR051397">
    <property type="entry name" value="Zn-ADH-like_protein"/>
</dbReference>
<dbReference type="HOGENOM" id="CLU_026673_26_3_6"/>
<organism evidence="3">
    <name type="scientific">Erwinia billingiae (strain Eb661)</name>
    <dbReference type="NCBI Taxonomy" id="634500"/>
    <lineage>
        <taxon>Bacteria</taxon>
        <taxon>Pseudomonadati</taxon>
        <taxon>Pseudomonadota</taxon>
        <taxon>Gammaproteobacteria</taxon>
        <taxon>Enterobacterales</taxon>
        <taxon>Erwiniaceae</taxon>
        <taxon>Erwinia</taxon>
    </lineage>
</organism>
<dbReference type="EMBL" id="FP236843">
    <property type="protein sequence ID" value="CAX59761.1"/>
    <property type="molecule type" value="Genomic_DNA"/>
</dbReference>
<dbReference type="Gene3D" id="3.90.180.10">
    <property type="entry name" value="Medium-chain alcohol dehydrogenases, catalytic domain"/>
    <property type="match status" value="1"/>
</dbReference>
<gene>
    <name evidence="2" type="ordered locus">EbC_22300</name>
</gene>
<evidence type="ECO:0000259" key="1">
    <source>
        <dbReference type="SMART" id="SM00829"/>
    </source>
</evidence>
<dbReference type="AlphaFoldDB" id="D8MSF4"/>
<dbReference type="STRING" id="634500.EbC_22300"/>
<evidence type="ECO:0000313" key="3">
    <source>
        <dbReference type="Proteomes" id="UP000008793"/>
    </source>
</evidence>
<dbReference type="PANTHER" id="PTHR43677:SF1">
    <property type="entry name" value="ACRYLYL-COA REDUCTASE ACUI-RELATED"/>
    <property type="match status" value="1"/>
</dbReference>
<dbReference type="NCBIfam" id="TIGR02823">
    <property type="entry name" value="oxido_YhdH"/>
    <property type="match status" value="1"/>
</dbReference>
<dbReference type="Gene3D" id="3.40.50.720">
    <property type="entry name" value="NAD(P)-binding Rossmann-like Domain"/>
    <property type="match status" value="1"/>
</dbReference>
<dbReference type="Proteomes" id="UP000008793">
    <property type="component" value="Chromosome"/>
</dbReference>
<dbReference type="GeneID" id="90512239"/>
<proteinExistence type="predicted"/>
<dbReference type="PANTHER" id="PTHR43677">
    <property type="entry name" value="SHORT-CHAIN DEHYDROGENASE/REDUCTASE"/>
    <property type="match status" value="1"/>
</dbReference>
<dbReference type="RefSeq" id="WP_013202248.1">
    <property type="nucleotide sequence ID" value="NC_014306.1"/>
</dbReference>
<dbReference type="Pfam" id="PF08240">
    <property type="entry name" value="ADH_N"/>
    <property type="match status" value="1"/>
</dbReference>
<dbReference type="GO" id="GO:0043957">
    <property type="term" value="F:acryloyl-CoA reductase (NADPH) activity"/>
    <property type="evidence" value="ECO:0007669"/>
    <property type="project" value="TreeGrafter"/>
</dbReference>
<dbReference type="InterPro" id="IPR020843">
    <property type="entry name" value="ER"/>
</dbReference>
<reference evidence="2 3" key="1">
    <citation type="journal article" date="2010" name="BMC Genomics">
        <title>Genome comparison of the epiphytic bacteria Erwinia billingiae and E. tasmaniensis with the pear pathogen E. pyrifoliae.</title>
        <authorList>
            <person name="Kube M."/>
            <person name="Migdoll A.M."/>
            <person name="Gehring I."/>
            <person name="Heitmann K."/>
            <person name="Mayer Y."/>
            <person name="Kuhl H."/>
            <person name="Knaust F."/>
            <person name="Geider K."/>
            <person name="Reinhardt R."/>
        </authorList>
    </citation>
    <scope>NUCLEOTIDE SEQUENCE [LARGE SCALE GENOMIC DNA]</scope>
    <source>
        <strain evidence="2 3">Eb661</strain>
    </source>
</reference>
<dbReference type="InterPro" id="IPR013154">
    <property type="entry name" value="ADH-like_N"/>
</dbReference>
<dbReference type="SMART" id="SM00829">
    <property type="entry name" value="PKS_ER"/>
    <property type="match status" value="1"/>
</dbReference>
<sequence length="327" mass="34204">MFKALMVRKDDEGHRARIENLELSAFPAGDVVVDVEYSSLNYKDALAITGRGPILKSFPMVPGIDLAGTVSESDSADFKPGDKVLLTGWGVGESSWGGLAQKAKVASQHLVLLPSSLSTQQAMSIGTAGFTAMLCVEALEACGITPEQGPVLVTGALGGVGSFAISLLAALGYTVEASTGRVEENDWLLKSLGASAVINRDELNAPGKPLQKSRWNAAVDTVGSHTLSNVCASLNYGGAVAACGMAQGMDLPASVAPFILRAVTLKGVDSVRYPAERRAAVWQRLASLLSPEQLPGLAGVCRLDEVAERAVELLDGKVRGRLVVDCR</sequence>
<evidence type="ECO:0000313" key="2">
    <source>
        <dbReference type="EMBL" id="CAX59761.1"/>
    </source>
</evidence>
<dbReference type="SUPFAM" id="SSF51735">
    <property type="entry name" value="NAD(P)-binding Rossmann-fold domains"/>
    <property type="match status" value="1"/>
</dbReference>
<name>D8MSF4_ERWBE</name>
<accession>D8MSF4</accession>
<keyword evidence="3" id="KW-1185">Reference proteome</keyword>
<dbReference type="KEGG" id="ebi:EbC_22300"/>
<dbReference type="Pfam" id="PF00107">
    <property type="entry name" value="ADH_zinc_N"/>
    <property type="match status" value="1"/>
</dbReference>
<dbReference type="InterPro" id="IPR036291">
    <property type="entry name" value="NAD(P)-bd_dom_sf"/>
</dbReference>
<dbReference type="eggNOG" id="COG0604">
    <property type="taxonomic scope" value="Bacteria"/>
</dbReference>